<dbReference type="AlphaFoldDB" id="A0A8I0MSX3"/>
<dbReference type="EMBL" id="AQHF01000018">
    <property type="protein sequence ID" value="MBE0344843.1"/>
    <property type="molecule type" value="Genomic_DNA"/>
</dbReference>
<dbReference type="Pfam" id="PF01078">
    <property type="entry name" value="Mg_chelatase"/>
    <property type="match status" value="1"/>
</dbReference>
<organism evidence="2 3">
    <name type="scientific">Pseudoalteromonas peptidolytica F12-50-A1</name>
    <dbReference type="NCBI Taxonomy" id="1315280"/>
    <lineage>
        <taxon>Bacteria</taxon>
        <taxon>Pseudomonadati</taxon>
        <taxon>Pseudomonadota</taxon>
        <taxon>Gammaproteobacteria</taxon>
        <taxon>Alteromonadales</taxon>
        <taxon>Pseudoalteromonadaceae</taxon>
        <taxon>Pseudoalteromonas</taxon>
    </lineage>
</organism>
<dbReference type="Gene3D" id="3.40.50.300">
    <property type="entry name" value="P-loop containing nucleotide triphosphate hydrolases"/>
    <property type="match status" value="1"/>
</dbReference>
<name>A0A8I0MSX3_9GAMM</name>
<dbReference type="PANTHER" id="PTHR32039">
    <property type="entry name" value="MAGNESIUM-CHELATASE SUBUNIT CHLI"/>
    <property type="match status" value="1"/>
</dbReference>
<accession>A0A8I0MSX3</accession>
<gene>
    <name evidence="2" type="primary">comM</name>
    <name evidence="2" type="ORF">PPEP_a2518</name>
</gene>
<protein>
    <submittedName>
        <fullName evidence="2">Magnesium chelatase family protein</fullName>
    </submittedName>
</protein>
<dbReference type="InterPro" id="IPR000523">
    <property type="entry name" value="Mg_chelatse_chII-like_cat_dom"/>
</dbReference>
<feature type="domain" description="Magnesium chelatase ChlI-like catalytic" evidence="1">
    <location>
        <begin position="194"/>
        <end position="292"/>
    </location>
</feature>
<keyword evidence="3" id="KW-1185">Reference proteome</keyword>
<dbReference type="PANTHER" id="PTHR32039:SF7">
    <property type="entry name" value="COMPETENCE PROTEIN COMM"/>
    <property type="match status" value="1"/>
</dbReference>
<comment type="caution">
    <text evidence="2">The sequence shown here is derived from an EMBL/GenBank/DDBJ whole genome shotgun (WGS) entry which is preliminary data.</text>
</comment>
<evidence type="ECO:0000313" key="2">
    <source>
        <dbReference type="EMBL" id="MBE0344843.1"/>
    </source>
</evidence>
<proteinExistence type="predicted"/>
<dbReference type="InterPro" id="IPR020568">
    <property type="entry name" value="Ribosomal_Su5_D2-typ_SF"/>
</dbReference>
<dbReference type="Gene3D" id="3.30.230.10">
    <property type="match status" value="1"/>
</dbReference>
<dbReference type="SUPFAM" id="SSF52540">
    <property type="entry name" value="P-loop containing nucleoside triphosphate hydrolases"/>
    <property type="match status" value="1"/>
</dbReference>
<reference evidence="2 3" key="1">
    <citation type="submission" date="2015-06" db="EMBL/GenBank/DDBJ databases">
        <title>Genome sequence of Pseudoalteromonas peptidolytica.</title>
        <authorList>
            <person name="Xie B.-B."/>
            <person name="Rong J.-C."/>
            <person name="Qin Q.-L."/>
            <person name="Zhang Y.-Z."/>
        </authorList>
    </citation>
    <scope>NUCLEOTIDE SEQUENCE [LARGE SCALE GENOMIC DNA]</scope>
    <source>
        <strain evidence="2 3">F12-50-A1</strain>
    </source>
</reference>
<dbReference type="InterPro" id="IPR014721">
    <property type="entry name" value="Ribsml_uS5_D2-typ_fold_subgr"/>
</dbReference>
<dbReference type="Proteomes" id="UP000660708">
    <property type="component" value="Unassembled WGS sequence"/>
</dbReference>
<dbReference type="GO" id="GO:0005524">
    <property type="term" value="F:ATP binding"/>
    <property type="evidence" value="ECO:0007669"/>
    <property type="project" value="InterPro"/>
</dbReference>
<dbReference type="SUPFAM" id="SSF54211">
    <property type="entry name" value="Ribosomal protein S5 domain 2-like"/>
    <property type="match status" value="1"/>
</dbReference>
<sequence length="298" mass="31857">MSLAKVFTRAQVGITAPEVIVEVHLSNGLPAFNIVGLPEASVKEAKERVRSAMTNTGFLFPEQRITVNLAPADLPKEGGRFDLAIAVGILVASGQLDSQSVIDKEFYGELALNGELREITAILPSVMAAATKSRACYLPLANDVVASLASAAIRVPLDNLKMAWSHLSGQSPLEINQKYHIVQQLPQDIDSATDMAEVKGQEGAKRVLEIAAAGGHNVLFLGPPGTGKSMLAQRLPTIMPKMTDQQALETASIYSILGKPINQSNWKMRPFRAPHHTCSAVALVGGSSNPNDNYIAIE</sequence>
<evidence type="ECO:0000313" key="3">
    <source>
        <dbReference type="Proteomes" id="UP000660708"/>
    </source>
</evidence>
<dbReference type="Pfam" id="PF13541">
    <property type="entry name" value="ChlI"/>
    <property type="match status" value="1"/>
</dbReference>
<dbReference type="InterPro" id="IPR027417">
    <property type="entry name" value="P-loop_NTPase"/>
</dbReference>
<dbReference type="InterPro" id="IPR045006">
    <property type="entry name" value="CHLI-like"/>
</dbReference>
<evidence type="ECO:0000259" key="1">
    <source>
        <dbReference type="Pfam" id="PF01078"/>
    </source>
</evidence>